<organism evidence="9 10">
    <name type="scientific">Babesia bigemina</name>
    <dbReference type="NCBI Taxonomy" id="5866"/>
    <lineage>
        <taxon>Eukaryota</taxon>
        <taxon>Sar</taxon>
        <taxon>Alveolata</taxon>
        <taxon>Apicomplexa</taxon>
        <taxon>Aconoidasida</taxon>
        <taxon>Piroplasmida</taxon>
        <taxon>Babesiidae</taxon>
        <taxon>Babesia</taxon>
    </lineage>
</organism>
<name>A0A061D9N4_BABBI</name>
<dbReference type="FunFam" id="2.60.260.20:FF:000003">
    <property type="entry name" value="DnaJ subfamily A member 2"/>
    <property type="match status" value="1"/>
</dbReference>
<dbReference type="PROSITE" id="PS50076">
    <property type="entry name" value="DNAJ_2"/>
    <property type="match status" value="1"/>
</dbReference>
<dbReference type="InterPro" id="IPR044713">
    <property type="entry name" value="DNJA1/2-like"/>
</dbReference>
<dbReference type="HAMAP" id="MF_01152">
    <property type="entry name" value="DnaJ"/>
    <property type="match status" value="1"/>
</dbReference>
<keyword evidence="10" id="KW-1185">Reference proteome</keyword>
<dbReference type="InterPro" id="IPR001623">
    <property type="entry name" value="DnaJ_domain"/>
</dbReference>
<dbReference type="CDD" id="cd10747">
    <property type="entry name" value="DnaJ_C"/>
    <property type="match status" value="1"/>
</dbReference>
<dbReference type="FunFam" id="2.10.230.10:FF:000001">
    <property type="entry name" value="DnaJ subfamily A member 2"/>
    <property type="match status" value="1"/>
</dbReference>
<dbReference type="EMBL" id="LK391707">
    <property type="protein sequence ID" value="CDR94440.1"/>
    <property type="molecule type" value="Genomic_DNA"/>
</dbReference>
<feature type="region of interest" description="Disordered" evidence="6">
    <location>
        <begin position="1"/>
        <end position="24"/>
    </location>
</feature>
<evidence type="ECO:0000256" key="4">
    <source>
        <dbReference type="ARBA" id="ARBA00022833"/>
    </source>
</evidence>
<dbReference type="InterPro" id="IPR018253">
    <property type="entry name" value="DnaJ_domain_CS"/>
</dbReference>
<dbReference type="InterPro" id="IPR001305">
    <property type="entry name" value="HSP_DnaJ_Cys-rich_dom"/>
</dbReference>
<dbReference type="RefSeq" id="XP_012766626.1">
    <property type="nucleotide sequence ID" value="XM_012911172.1"/>
</dbReference>
<dbReference type="GO" id="GO:0030544">
    <property type="term" value="F:Hsp70 protein binding"/>
    <property type="evidence" value="ECO:0007669"/>
    <property type="project" value="InterPro"/>
</dbReference>
<feature type="compositionally biased region" description="Basic and acidic residues" evidence="6">
    <location>
        <begin position="396"/>
        <end position="410"/>
    </location>
</feature>
<dbReference type="Pfam" id="PF01556">
    <property type="entry name" value="DnaJ_C"/>
    <property type="match status" value="1"/>
</dbReference>
<keyword evidence="4 5" id="KW-0862">Zinc</keyword>
<evidence type="ECO:0000256" key="1">
    <source>
        <dbReference type="ARBA" id="ARBA00022723"/>
    </source>
</evidence>
<dbReference type="Proteomes" id="UP000033188">
    <property type="component" value="Chromosome 1"/>
</dbReference>
<keyword evidence="1 5" id="KW-0479">Metal-binding</keyword>
<dbReference type="GO" id="GO:0006457">
    <property type="term" value="P:protein folding"/>
    <property type="evidence" value="ECO:0007669"/>
    <property type="project" value="InterPro"/>
</dbReference>
<dbReference type="Gene3D" id="1.10.287.110">
    <property type="entry name" value="DnaJ domain"/>
    <property type="match status" value="1"/>
</dbReference>
<feature type="compositionally biased region" description="Gly residues" evidence="6">
    <location>
        <begin position="1"/>
        <end position="13"/>
    </location>
</feature>
<evidence type="ECO:0000259" key="7">
    <source>
        <dbReference type="PROSITE" id="PS50076"/>
    </source>
</evidence>
<evidence type="ECO:0000256" key="5">
    <source>
        <dbReference type="PROSITE-ProRule" id="PRU00546"/>
    </source>
</evidence>
<evidence type="ECO:0000256" key="6">
    <source>
        <dbReference type="SAM" id="MobiDB-lite"/>
    </source>
</evidence>
<sequence length="417" mass="46323">MFFGDFGMGGMPGGIPHPRSREPVDNEKLYKTLGLSRDCSEGEIKKAYYKLAIKHHPDKGGDPEVFKELSRAYEILSDPEKRRIYDEHGEEGLDGNFSAGDATDIFDLFFGGGRKQKGKKRGEDVVTQLKVTLEQIYNGAMRKLAINKEIVCDSCDGLGGPREALMSCGHCGGRGVRVQIRQMGAMIQQSQCVCSACGGQGKSIDDSRRCKTCSGKGVVPTKKILEVLIERGVPDQHKVTFHGEADERPNEIPGNVVFIICQAPHDDFKRSGSDLIMVKPIKLYEALTGCSFNIKHLDGRMVRVQTPQNEVIRPGSMFVVENEGMPVYKSAFSKGNLYITFEVEFPVGRVFSSSEKDKLLQLFPCDTQTADAGANVENAKAHEVDPEELQDRIRAQMQAEQEREEEHDNGRVQCKQQ</sequence>
<evidence type="ECO:0000313" key="9">
    <source>
        <dbReference type="EMBL" id="CDR94440.1"/>
    </source>
</evidence>
<dbReference type="PROSITE" id="PS51188">
    <property type="entry name" value="ZF_CR"/>
    <property type="match status" value="1"/>
</dbReference>
<dbReference type="OrthoDB" id="550424at2759"/>
<dbReference type="VEuPathDB" id="PiroplasmaDB:BBBOND_0107380"/>
<dbReference type="Pfam" id="PF00684">
    <property type="entry name" value="DnaJ_CXXCXGXG"/>
    <property type="match status" value="1"/>
</dbReference>
<evidence type="ECO:0000256" key="2">
    <source>
        <dbReference type="ARBA" id="ARBA00022737"/>
    </source>
</evidence>
<evidence type="ECO:0000313" key="10">
    <source>
        <dbReference type="Proteomes" id="UP000033188"/>
    </source>
</evidence>
<dbReference type="PROSITE" id="PS00636">
    <property type="entry name" value="DNAJ_1"/>
    <property type="match status" value="1"/>
</dbReference>
<dbReference type="SUPFAM" id="SSF57938">
    <property type="entry name" value="DnaJ/Hsp40 cysteine-rich domain"/>
    <property type="match status" value="1"/>
</dbReference>
<dbReference type="Gene3D" id="2.60.260.20">
    <property type="entry name" value="Urease metallochaperone UreE, N-terminal domain"/>
    <property type="match status" value="2"/>
</dbReference>
<dbReference type="SUPFAM" id="SSF49493">
    <property type="entry name" value="HSP40/DnaJ peptide-binding domain"/>
    <property type="match status" value="2"/>
</dbReference>
<dbReference type="InterPro" id="IPR012724">
    <property type="entry name" value="DnaJ"/>
</dbReference>
<dbReference type="CDD" id="cd10719">
    <property type="entry name" value="DnaJ_zf"/>
    <property type="match status" value="1"/>
</dbReference>
<dbReference type="Gene3D" id="2.10.230.10">
    <property type="entry name" value="Heat shock protein DnaJ, cysteine-rich domain"/>
    <property type="match status" value="1"/>
</dbReference>
<dbReference type="GO" id="GO:0051082">
    <property type="term" value="F:unfolded protein binding"/>
    <property type="evidence" value="ECO:0007669"/>
    <property type="project" value="InterPro"/>
</dbReference>
<evidence type="ECO:0000256" key="3">
    <source>
        <dbReference type="ARBA" id="ARBA00022771"/>
    </source>
</evidence>
<dbReference type="OMA" id="IVFHIVE"/>
<dbReference type="SMART" id="SM00271">
    <property type="entry name" value="DnaJ"/>
    <property type="match status" value="1"/>
</dbReference>
<dbReference type="STRING" id="5866.A0A061D9N4"/>
<dbReference type="InterPro" id="IPR036410">
    <property type="entry name" value="HSP_DnaJ_Cys-rich_dom_sf"/>
</dbReference>
<keyword evidence="3 5" id="KW-0863">Zinc-finger</keyword>
<feature type="domain" description="J" evidence="7">
    <location>
        <begin position="28"/>
        <end position="89"/>
    </location>
</feature>
<dbReference type="InterPro" id="IPR002939">
    <property type="entry name" value="DnaJ_C"/>
</dbReference>
<dbReference type="SUPFAM" id="SSF46565">
    <property type="entry name" value="Chaperone J-domain"/>
    <property type="match status" value="1"/>
</dbReference>
<proteinExistence type="inferred from homology"/>
<dbReference type="InterPro" id="IPR008971">
    <property type="entry name" value="HSP40/DnaJ_pept-bd"/>
</dbReference>
<dbReference type="GeneID" id="24562981"/>
<dbReference type="Pfam" id="PF00226">
    <property type="entry name" value="DnaJ"/>
    <property type="match status" value="1"/>
</dbReference>
<dbReference type="InterPro" id="IPR036869">
    <property type="entry name" value="J_dom_sf"/>
</dbReference>
<dbReference type="KEGG" id="bbig:BBBOND_0107380"/>
<feature type="zinc finger region" description="CR-type" evidence="5">
    <location>
        <begin position="139"/>
        <end position="222"/>
    </location>
</feature>
<dbReference type="PRINTS" id="PR00625">
    <property type="entry name" value="JDOMAIN"/>
</dbReference>
<dbReference type="PANTHER" id="PTHR43888">
    <property type="entry name" value="DNAJ-LIKE-2, ISOFORM A-RELATED"/>
    <property type="match status" value="1"/>
</dbReference>
<accession>A0A061D9N4</accession>
<feature type="region of interest" description="Disordered" evidence="6">
    <location>
        <begin position="396"/>
        <end position="417"/>
    </location>
</feature>
<dbReference type="AlphaFoldDB" id="A0A061D9N4"/>
<dbReference type="GO" id="GO:0005524">
    <property type="term" value="F:ATP binding"/>
    <property type="evidence" value="ECO:0007669"/>
    <property type="project" value="InterPro"/>
</dbReference>
<gene>
    <name evidence="9" type="ORF">BBBOND_0107380</name>
</gene>
<reference evidence="10" key="1">
    <citation type="journal article" date="2014" name="Nucleic Acids Res.">
        <title>The evolutionary dynamics of variant antigen genes in Babesia reveal a history of genomic innovation underlying host-parasite interaction.</title>
        <authorList>
            <person name="Jackson A.P."/>
            <person name="Otto T.D."/>
            <person name="Darby A."/>
            <person name="Ramaprasad A."/>
            <person name="Xia D."/>
            <person name="Echaide I.E."/>
            <person name="Farber M."/>
            <person name="Gahlot S."/>
            <person name="Gamble J."/>
            <person name="Gupta D."/>
            <person name="Gupta Y."/>
            <person name="Jackson L."/>
            <person name="Malandrin L."/>
            <person name="Malas T.B."/>
            <person name="Moussa E."/>
            <person name="Nair M."/>
            <person name="Reid A.J."/>
            <person name="Sanders M."/>
            <person name="Sharma J."/>
            <person name="Tracey A."/>
            <person name="Quail M.A."/>
            <person name="Weir W."/>
            <person name="Wastling J.M."/>
            <person name="Hall N."/>
            <person name="Willadsen P."/>
            <person name="Lingelbach K."/>
            <person name="Shiels B."/>
            <person name="Tait A."/>
            <person name="Berriman M."/>
            <person name="Allred D.R."/>
            <person name="Pain A."/>
        </authorList>
    </citation>
    <scope>NUCLEOTIDE SEQUENCE [LARGE SCALE GENOMIC DNA]</scope>
    <source>
        <strain evidence="10">Bond</strain>
    </source>
</reference>
<dbReference type="GO" id="GO:0008270">
    <property type="term" value="F:zinc ion binding"/>
    <property type="evidence" value="ECO:0007669"/>
    <property type="project" value="UniProtKB-KW"/>
</dbReference>
<keyword evidence="2" id="KW-0677">Repeat</keyword>
<dbReference type="GO" id="GO:0009408">
    <property type="term" value="P:response to heat"/>
    <property type="evidence" value="ECO:0007669"/>
    <property type="project" value="InterPro"/>
</dbReference>
<feature type="domain" description="CR-type" evidence="8">
    <location>
        <begin position="139"/>
        <end position="222"/>
    </location>
</feature>
<protein>
    <submittedName>
        <fullName evidence="9">DnaJ chaperone, putative</fullName>
    </submittedName>
</protein>
<evidence type="ECO:0000259" key="8">
    <source>
        <dbReference type="PROSITE" id="PS51188"/>
    </source>
</evidence>
<dbReference type="CDD" id="cd06257">
    <property type="entry name" value="DnaJ"/>
    <property type="match status" value="1"/>
</dbReference>